<feature type="compositionally biased region" description="Low complexity" evidence="10">
    <location>
        <begin position="68"/>
        <end position="85"/>
    </location>
</feature>
<dbReference type="GO" id="GO:0003723">
    <property type="term" value="F:RNA binding"/>
    <property type="evidence" value="ECO:0007669"/>
    <property type="project" value="UniProtKB-KW"/>
</dbReference>
<feature type="domain" description="RDRP C-terminal head" evidence="12">
    <location>
        <begin position="1288"/>
        <end position="1427"/>
    </location>
</feature>
<dbReference type="PANTHER" id="PTHR23079">
    <property type="entry name" value="RNA-DEPENDENT RNA POLYMERASE"/>
    <property type="match status" value="1"/>
</dbReference>
<evidence type="ECO:0000256" key="1">
    <source>
        <dbReference type="ARBA" id="ARBA00005762"/>
    </source>
</evidence>
<dbReference type="EC" id="2.7.7.48" evidence="2"/>
<accession>A0A8H3EBM0</accession>
<keyword evidence="5" id="KW-0548">Nucleotidyltransferase</keyword>
<dbReference type="OrthoDB" id="6513042at2759"/>
<feature type="region of interest" description="Disordered" evidence="10">
    <location>
        <begin position="204"/>
        <end position="248"/>
    </location>
</feature>
<dbReference type="GO" id="GO:0031380">
    <property type="term" value="C:nuclear RNA-directed RNA polymerase complex"/>
    <property type="evidence" value="ECO:0007669"/>
    <property type="project" value="TreeGrafter"/>
</dbReference>
<sequence length="1790" mass="199988">MVSIAMIKFDPNIDRKDNIRGPAESSSPQVLHSSESEDSKIAVRLPRMDRRKPLEKDAKDLMPDSDSDQQQQSFLNSTSSSSSSSGHAPTKVTLPPSQQIHDVKNSIEASSSGRPRGRRGSQGIRAARQRFLRGTAAKQQEAKARNQTSEMSSKSSAPLVNRSGAANPSSSMSTSSTSQSSAQQKPAPQPVVLLPSQSLYAQNPTSFTTSKGFYNQASLHGRPSRASQHPLPQNPNDSSYPSSAMTGRNHRAQNNWANGEYLFVTAYDLPDTTTTRNLWAAFKHEGYISHIRLHENARGYRNGKASIKFSPPPSKAFWGRGRYPITLAGGRTISIGVYAETLQRAILPIDSKSKHPETMTMYAEAVDFGIMFNQITMMNMRTVLPTKETGIKFCMNLFHKEISIEFPMLIVDPRATSNNLNMQRGKYDRTELFQFRIPFTQLKVIYRIAGQGHKFILLISMETPPKFFKQLDPSKSHDDKAATWGDNDAWYRQTDLVYAPNGLKKSSLTWKKTNPIIDLGRWTTYRLVFNSPKKGLPQFDQMREALRDYNIEIVPFPHFHIAPRSDAPVWKLIDLPLKKRSNTGTGLEELIYANEPRMAFEVRYQLEVCLSQGFLNEHNLSGNFIRTLMNMNIKQAQDILEHIANHGNRIYDPMLLIQAIQGECSLSRTKIPSYCAYIRSATITPTTVYFQTPVAETSNRVIRQYSQHADRFLRVRFTEEKTEGKIYPTHKDTTNEVFTRVKRILTNGIRIGDRTYEFLACGNSQFREHGAYFFAPLPNLTTEKIRQWMGMFRQIKTVALYASRLGQCFSTTRAIHGARATMVEIPDIRRNGYNFTDGVGRISPFLAHLAASELGILQNSQEPPSVFQIRVGGCKGVLAVSPDSVGRQIHIRKSQYKFPAMHEGLEIIRWSQYAVANLNRQLILILSALGVSDQIFAQKLQTQLSQLERAMTDETMALTILQKEIDHNQMTLTVASMILDGFQKTGEPFLTSLLQLWRAWSIKYLKEKARITIGAGALLLGCVDETATLRGHFNDAPKPSADASGDEKANYVPQVFVQISKTSDGKPEVMLGPMLLARNPSLHPGDVRVVCGVDVPQLHHLKNVVVLPQTGDRDVAGMCSGGDLDGDDFLVIWDQDLLPSEWNHEPMDYSRPPMEQPKEDIGIDDLTTFFVTYMKNDTLPSIAQAHTANADYLEEGVKEAKCLKLANLHSVAVDYVKTGQPAQLTSDLKPLKWPHFMEKVGKKQHQIYTSKKVLGQLYDQVERVDFVPAFTAPFDTRILQAYTLDENILRIAREIKEEYDAHMRRIMAQQEIKTEFEVWSTFVLQHSSTSNPFKYHEQIGEISMALKDQFRLICHEYAGGKDYKHIGPFAAAMYEVTAREVTQAVKEHHRVQTLGGQPREMTSSNMPLMSFPWLFQDVLGKIAKSNASEAFDTLSIRGEIDSEVTAPLDGVKAPQPKWGRVDARRLDSDDCLKTSQGTTHPGELLELFGQSNESGERKENTSSSSISIKSSNSSTDTSVERSSSANDRLIDHSSLSSSKLLAQGPHEDCPYNAEAPVEINPNYRISSVSHLRGSGSTLYTQGRTEIAGRAGKEQTAALNEAFLERVHGDDKALSVEADYTIPEGSNLRLLNDLMIDISVLSDEPGNLLLNPSHSEEKYALEEMFAREEKAGKTNQLSKADTSGEEEKGKVNETTTTGEEKKNGANDKAGYSSSASDSDVESDEVVLYIDTKARQLDQLAAIAGDDSAPPPDGINDSPIVIHDLMDQKLDSSKSESTPASLILELESRKRE</sequence>
<evidence type="ECO:0000256" key="8">
    <source>
        <dbReference type="ARBA" id="ARBA00048744"/>
    </source>
</evidence>
<dbReference type="Pfam" id="PF05183">
    <property type="entry name" value="RdRP"/>
    <property type="match status" value="1"/>
</dbReference>
<dbReference type="PANTHER" id="PTHR23079:SF55">
    <property type="entry name" value="RNA-DIRECTED RNA POLYMERASE"/>
    <property type="match status" value="1"/>
</dbReference>
<dbReference type="EMBL" id="CAJPDR010000002">
    <property type="protein sequence ID" value="CAF9903871.1"/>
    <property type="molecule type" value="Genomic_DNA"/>
</dbReference>
<evidence type="ECO:0000313" key="13">
    <source>
        <dbReference type="EMBL" id="CAF9903871.1"/>
    </source>
</evidence>
<name>A0A8H3EBM0_9LECA</name>
<keyword evidence="4" id="KW-0808">Transferase</keyword>
<feature type="region of interest" description="Disordered" evidence="10">
    <location>
        <begin position="1470"/>
        <end position="1530"/>
    </location>
</feature>
<feature type="region of interest" description="Disordered" evidence="10">
    <location>
        <begin position="1766"/>
        <end position="1790"/>
    </location>
</feature>
<dbReference type="InterPro" id="IPR007855">
    <property type="entry name" value="RDRP"/>
</dbReference>
<feature type="region of interest" description="Disordered" evidence="10">
    <location>
        <begin position="1"/>
        <end position="189"/>
    </location>
</feature>
<gene>
    <name evidence="13" type="ORF">ALECFALPRED_003020</name>
</gene>
<evidence type="ECO:0000256" key="3">
    <source>
        <dbReference type="ARBA" id="ARBA00022484"/>
    </source>
</evidence>
<keyword evidence="7" id="KW-0943">RNA-mediated gene silencing</keyword>
<feature type="compositionally biased region" description="Polar residues" evidence="10">
    <location>
        <begin position="24"/>
        <end position="33"/>
    </location>
</feature>
<evidence type="ECO:0000313" key="14">
    <source>
        <dbReference type="Proteomes" id="UP000664203"/>
    </source>
</evidence>
<dbReference type="Pfam" id="PF26253">
    <property type="entry name" value="RdRP_head"/>
    <property type="match status" value="1"/>
</dbReference>
<reference evidence="13" key="1">
    <citation type="submission" date="2021-03" db="EMBL/GenBank/DDBJ databases">
        <authorList>
            <person name="Tagirdzhanova G."/>
        </authorList>
    </citation>
    <scope>NUCLEOTIDE SEQUENCE</scope>
</reference>
<evidence type="ECO:0000256" key="5">
    <source>
        <dbReference type="ARBA" id="ARBA00022695"/>
    </source>
</evidence>
<feature type="compositionally biased region" description="Low complexity" evidence="10">
    <location>
        <begin position="1501"/>
        <end position="1524"/>
    </location>
</feature>
<dbReference type="InterPro" id="IPR058752">
    <property type="entry name" value="RDRP_C_head"/>
</dbReference>
<evidence type="ECO:0000256" key="9">
    <source>
        <dbReference type="SAM" id="Coils"/>
    </source>
</evidence>
<feature type="domain" description="RDRP core" evidence="11">
    <location>
        <begin position="683"/>
        <end position="1261"/>
    </location>
</feature>
<feature type="compositionally biased region" description="Polar residues" evidence="10">
    <location>
        <begin position="145"/>
        <end position="158"/>
    </location>
</feature>
<keyword evidence="6" id="KW-0694">RNA-binding</keyword>
<dbReference type="GO" id="GO:0003968">
    <property type="term" value="F:RNA-directed RNA polymerase activity"/>
    <property type="evidence" value="ECO:0007669"/>
    <property type="project" value="UniProtKB-KW"/>
</dbReference>
<organism evidence="13 14">
    <name type="scientific">Alectoria fallacina</name>
    <dbReference type="NCBI Taxonomy" id="1903189"/>
    <lineage>
        <taxon>Eukaryota</taxon>
        <taxon>Fungi</taxon>
        <taxon>Dikarya</taxon>
        <taxon>Ascomycota</taxon>
        <taxon>Pezizomycotina</taxon>
        <taxon>Lecanoromycetes</taxon>
        <taxon>OSLEUM clade</taxon>
        <taxon>Lecanoromycetidae</taxon>
        <taxon>Lecanorales</taxon>
        <taxon>Lecanorineae</taxon>
        <taxon>Parmeliaceae</taxon>
        <taxon>Alectoria</taxon>
    </lineage>
</organism>
<evidence type="ECO:0000256" key="10">
    <source>
        <dbReference type="SAM" id="MobiDB-lite"/>
    </source>
</evidence>
<evidence type="ECO:0000256" key="4">
    <source>
        <dbReference type="ARBA" id="ARBA00022679"/>
    </source>
</evidence>
<evidence type="ECO:0000256" key="6">
    <source>
        <dbReference type="ARBA" id="ARBA00022884"/>
    </source>
</evidence>
<evidence type="ECO:0000259" key="12">
    <source>
        <dbReference type="Pfam" id="PF26253"/>
    </source>
</evidence>
<feature type="compositionally biased region" description="Low complexity" evidence="10">
    <location>
        <begin position="163"/>
        <end position="186"/>
    </location>
</feature>
<feature type="compositionally biased region" description="Basic and acidic residues" evidence="10">
    <location>
        <begin position="34"/>
        <end position="62"/>
    </location>
</feature>
<evidence type="ECO:0000259" key="11">
    <source>
        <dbReference type="Pfam" id="PF05183"/>
    </source>
</evidence>
<dbReference type="GO" id="GO:0030422">
    <property type="term" value="P:siRNA processing"/>
    <property type="evidence" value="ECO:0007669"/>
    <property type="project" value="TreeGrafter"/>
</dbReference>
<keyword evidence="9" id="KW-0175">Coiled coil</keyword>
<protein>
    <recommendedName>
        <fullName evidence="2">RNA-directed RNA polymerase</fullName>
        <ecNumber evidence="2">2.7.7.48</ecNumber>
    </recommendedName>
</protein>
<feature type="coiled-coil region" evidence="9">
    <location>
        <begin position="937"/>
        <end position="964"/>
    </location>
</feature>
<proteinExistence type="inferred from homology"/>
<feature type="compositionally biased region" description="Polar residues" evidence="10">
    <location>
        <begin position="225"/>
        <end position="248"/>
    </location>
</feature>
<feature type="compositionally biased region" description="Polar residues" evidence="10">
    <location>
        <begin position="204"/>
        <end position="218"/>
    </location>
</feature>
<keyword evidence="3" id="KW-0696">RNA-directed RNA polymerase</keyword>
<feature type="region of interest" description="Disordered" evidence="10">
    <location>
        <begin position="1667"/>
        <end position="1721"/>
    </location>
</feature>
<comment type="caution">
    <text evidence="13">The sequence shown here is derived from an EMBL/GenBank/DDBJ whole genome shotgun (WGS) entry which is preliminary data.</text>
</comment>
<comment type="similarity">
    <text evidence="1">Belongs to the RdRP family.</text>
</comment>
<evidence type="ECO:0000256" key="7">
    <source>
        <dbReference type="ARBA" id="ARBA00023158"/>
    </source>
</evidence>
<evidence type="ECO:0000256" key="2">
    <source>
        <dbReference type="ARBA" id="ARBA00012494"/>
    </source>
</evidence>
<comment type="catalytic activity">
    <reaction evidence="8">
        <text>RNA(n) + a ribonucleoside 5'-triphosphate = RNA(n+1) + diphosphate</text>
        <dbReference type="Rhea" id="RHEA:21248"/>
        <dbReference type="Rhea" id="RHEA-COMP:14527"/>
        <dbReference type="Rhea" id="RHEA-COMP:17342"/>
        <dbReference type="ChEBI" id="CHEBI:33019"/>
        <dbReference type="ChEBI" id="CHEBI:61557"/>
        <dbReference type="ChEBI" id="CHEBI:140395"/>
        <dbReference type="EC" id="2.7.7.48"/>
    </reaction>
</comment>
<dbReference type="InterPro" id="IPR057596">
    <property type="entry name" value="RDRP_core"/>
</dbReference>
<dbReference type="Proteomes" id="UP000664203">
    <property type="component" value="Unassembled WGS sequence"/>
</dbReference>
<keyword evidence="14" id="KW-1185">Reference proteome</keyword>